<dbReference type="EMBL" id="AWWV01013888">
    <property type="protein sequence ID" value="OMO59670.1"/>
    <property type="molecule type" value="Genomic_DNA"/>
</dbReference>
<dbReference type="AlphaFoldDB" id="A0A1R3GNS4"/>
<organism evidence="3 4">
    <name type="scientific">Corchorus capsularis</name>
    <name type="common">Jute</name>
    <dbReference type="NCBI Taxonomy" id="210143"/>
    <lineage>
        <taxon>Eukaryota</taxon>
        <taxon>Viridiplantae</taxon>
        <taxon>Streptophyta</taxon>
        <taxon>Embryophyta</taxon>
        <taxon>Tracheophyta</taxon>
        <taxon>Spermatophyta</taxon>
        <taxon>Magnoliopsida</taxon>
        <taxon>eudicotyledons</taxon>
        <taxon>Gunneridae</taxon>
        <taxon>Pentapetalae</taxon>
        <taxon>rosids</taxon>
        <taxon>malvids</taxon>
        <taxon>Malvales</taxon>
        <taxon>Malvaceae</taxon>
        <taxon>Grewioideae</taxon>
        <taxon>Apeibeae</taxon>
        <taxon>Corchorus</taxon>
    </lineage>
</organism>
<feature type="region of interest" description="Disordered" evidence="1">
    <location>
        <begin position="455"/>
        <end position="549"/>
    </location>
</feature>
<dbReference type="OrthoDB" id="21292at2759"/>
<feature type="domain" description="U1-type" evidence="2">
    <location>
        <begin position="395"/>
        <end position="429"/>
    </location>
</feature>
<proteinExistence type="predicted"/>
<dbReference type="InterPro" id="IPR038322">
    <property type="entry name" value="Pex19_C_sf"/>
</dbReference>
<feature type="region of interest" description="Disordered" evidence="1">
    <location>
        <begin position="264"/>
        <end position="311"/>
    </location>
</feature>
<reference evidence="3 4" key="1">
    <citation type="submission" date="2013-09" db="EMBL/GenBank/DDBJ databases">
        <title>Corchorus capsularis genome sequencing.</title>
        <authorList>
            <person name="Alam M."/>
            <person name="Haque M.S."/>
            <person name="Islam M.S."/>
            <person name="Emdad E.M."/>
            <person name="Islam M.M."/>
            <person name="Ahmed B."/>
            <person name="Halim A."/>
            <person name="Hossen Q.M.M."/>
            <person name="Hossain M.Z."/>
            <person name="Ahmed R."/>
            <person name="Khan M.M."/>
            <person name="Islam R."/>
            <person name="Rashid M.M."/>
            <person name="Khan S.A."/>
            <person name="Rahman M.S."/>
            <person name="Alam M."/>
        </authorList>
    </citation>
    <scope>NUCLEOTIDE SEQUENCE [LARGE SCALE GENOMIC DNA]</scope>
    <source>
        <strain evidence="4">cv. CVL-1</strain>
        <tissue evidence="3">Whole seedling</tissue>
    </source>
</reference>
<dbReference type="GO" id="GO:0033328">
    <property type="term" value="F:peroxisome membrane targeting sequence binding"/>
    <property type="evidence" value="ECO:0007669"/>
    <property type="project" value="TreeGrafter"/>
</dbReference>
<dbReference type="InterPro" id="IPR036236">
    <property type="entry name" value="Znf_C2H2_sf"/>
</dbReference>
<keyword evidence="4" id="KW-1185">Reference proteome</keyword>
<evidence type="ECO:0000256" key="1">
    <source>
        <dbReference type="SAM" id="MobiDB-lite"/>
    </source>
</evidence>
<protein>
    <submittedName>
        <fullName evidence="3">Zinc finger, U1-type</fullName>
    </submittedName>
</protein>
<feature type="region of interest" description="Disordered" evidence="1">
    <location>
        <begin position="1"/>
        <end position="27"/>
    </location>
</feature>
<dbReference type="Gene3D" id="3.30.160.60">
    <property type="entry name" value="Classic Zinc Finger"/>
    <property type="match status" value="2"/>
</dbReference>
<dbReference type="Gene3D" id="1.20.120.900">
    <property type="entry name" value="Pex19, mPTS binding domain"/>
    <property type="match status" value="1"/>
</dbReference>
<dbReference type="PANTHER" id="PTHR12774">
    <property type="entry name" value="PEROXISOMAL BIOGENESIS FACTOR 19"/>
    <property type="match status" value="1"/>
</dbReference>
<dbReference type="Gramene" id="OMO59670">
    <property type="protein sequence ID" value="OMO59670"/>
    <property type="gene ID" value="CCACVL1_24698"/>
</dbReference>
<feature type="compositionally biased region" description="Basic and acidic residues" evidence="1">
    <location>
        <begin position="540"/>
        <end position="549"/>
    </location>
</feature>
<dbReference type="InterPro" id="IPR013087">
    <property type="entry name" value="Znf_C2H2_type"/>
</dbReference>
<evidence type="ECO:0000313" key="4">
    <source>
        <dbReference type="Proteomes" id="UP000188268"/>
    </source>
</evidence>
<dbReference type="Pfam" id="PF12874">
    <property type="entry name" value="zf-met"/>
    <property type="match status" value="2"/>
</dbReference>
<gene>
    <name evidence="3" type="ORF">CCACVL1_24698</name>
</gene>
<feature type="compositionally biased region" description="Polar residues" evidence="1">
    <location>
        <begin position="1"/>
        <end position="10"/>
    </location>
</feature>
<evidence type="ECO:0000259" key="2">
    <source>
        <dbReference type="SMART" id="SM00451"/>
    </source>
</evidence>
<feature type="compositionally biased region" description="Basic and acidic residues" evidence="1">
    <location>
        <begin position="274"/>
        <end position="297"/>
    </location>
</feature>
<feature type="compositionally biased region" description="Gly residues" evidence="1">
    <location>
        <begin position="166"/>
        <end position="176"/>
    </location>
</feature>
<dbReference type="Pfam" id="PF04614">
    <property type="entry name" value="Pex19"/>
    <property type="match status" value="1"/>
</dbReference>
<evidence type="ECO:0000313" key="3">
    <source>
        <dbReference type="EMBL" id="OMO59670.1"/>
    </source>
</evidence>
<sequence length="701" mass="76623">MDPSSSTPESQKAPENHDQKQLPAQLTLSSYYYQQSQQNYSASTPPPPGYAFHQVSLQQNLEPSGGWVNAAPQTVDSAGTMAQVAPNPVAMAALVALSQLTQFAGNGTAVLQTNVGMAPLHNGSTLVPPPPAGVSPCGSSRRRGRKSFRGIGQEHNTQRFPQTGNHGTGPDSGGGCPQCFQQHGIGASSASQQEPPSENVKPTDKAKALACLPKEAAQTAVPPVASQSTTAKEKGPSRRRPAQLSWCEFCSVLCTSLEMFEEHKNGKKHKRKMQKTEESKSGIEKTNREETAAKPEMDLTPQPNRAEVGKEKKSIENLLEESVGGENSKEPDQKIQKINREKNAEANVEETPMIDCFDNKRSGMKMKMQVGQEGKNEKALEAPKPKVGPYKRKGAIPLMCDVCNERCSSQEVFNSHLSGKKHAARVKQSGPVGLQVLYPPNPIPQTLLLPQRNEHKPAISPRGSHPAPEADMPPQIHQATPATSGALDDFQNLNLTPPLQRGGGDGEAQKQESGSLPSGVQGLGMGLPDLKSKKKGKQKVSRESHVAEALDKLREQTRETVKGLESMSKPGGDDFGKDAMMEDWVKQFEELAGSQDMESIVETMMQQLLSKDILHEPMKEIGERYPQWLEDHKTSLSKEDYERYSHQYALIKELNGVYENDPNNFTRIVDLMQKMQECGQPPNDIVQELAPEFDLSTLGQL</sequence>
<dbReference type="STRING" id="210143.A0A1R3GNS4"/>
<dbReference type="GO" id="GO:0045046">
    <property type="term" value="P:protein import into peroxisome membrane"/>
    <property type="evidence" value="ECO:0007669"/>
    <property type="project" value="TreeGrafter"/>
</dbReference>
<feature type="compositionally biased region" description="Polar residues" evidence="1">
    <location>
        <begin position="154"/>
        <end position="165"/>
    </location>
</feature>
<dbReference type="SUPFAM" id="SSF57667">
    <property type="entry name" value="beta-beta-alpha zinc fingers"/>
    <property type="match status" value="2"/>
</dbReference>
<dbReference type="InterPro" id="IPR003604">
    <property type="entry name" value="Matrin/U1-like-C_Znf_C2H2"/>
</dbReference>
<dbReference type="GO" id="GO:0008270">
    <property type="term" value="F:zinc ion binding"/>
    <property type="evidence" value="ECO:0007669"/>
    <property type="project" value="InterPro"/>
</dbReference>
<feature type="domain" description="U1-type" evidence="2">
    <location>
        <begin position="242"/>
        <end position="276"/>
    </location>
</feature>
<name>A0A1R3GNS4_COCAP</name>
<feature type="region of interest" description="Disordered" evidence="1">
    <location>
        <begin position="122"/>
        <end position="240"/>
    </location>
</feature>
<accession>A0A1R3GNS4</accession>
<dbReference type="Proteomes" id="UP000188268">
    <property type="component" value="Unassembled WGS sequence"/>
</dbReference>
<dbReference type="GO" id="GO:0005778">
    <property type="term" value="C:peroxisomal membrane"/>
    <property type="evidence" value="ECO:0007669"/>
    <property type="project" value="TreeGrafter"/>
</dbReference>
<dbReference type="PANTHER" id="PTHR12774:SF2">
    <property type="entry name" value="PEROXISOMAL BIOGENESIS FACTOR 19"/>
    <property type="match status" value="1"/>
</dbReference>
<dbReference type="SMART" id="SM00451">
    <property type="entry name" value="ZnF_U1"/>
    <property type="match status" value="2"/>
</dbReference>
<comment type="caution">
    <text evidence="3">The sequence shown here is derived from an EMBL/GenBank/DDBJ whole genome shotgun (WGS) entry which is preliminary data.</text>
</comment>
<dbReference type="InterPro" id="IPR006708">
    <property type="entry name" value="Pex19"/>
</dbReference>
<dbReference type="GO" id="GO:0003676">
    <property type="term" value="F:nucleic acid binding"/>
    <property type="evidence" value="ECO:0007669"/>
    <property type="project" value="InterPro"/>
</dbReference>